<gene>
    <name evidence="1" type="ORF">RFI_38513</name>
</gene>
<protein>
    <submittedName>
        <fullName evidence="1">Uncharacterized protein</fullName>
    </submittedName>
</protein>
<dbReference type="EMBL" id="ASPP01045261">
    <property type="protein sequence ID" value="ETN98974.1"/>
    <property type="molecule type" value="Genomic_DNA"/>
</dbReference>
<organism evidence="1 2">
    <name type="scientific">Reticulomyxa filosa</name>
    <dbReference type="NCBI Taxonomy" id="46433"/>
    <lineage>
        <taxon>Eukaryota</taxon>
        <taxon>Sar</taxon>
        <taxon>Rhizaria</taxon>
        <taxon>Retaria</taxon>
        <taxon>Foraminifera</taxon>
        <taxon>Monothalamids</taxon>
        <taxon>Reticulomyxidae</taxon>
        <taxon>Reticulomyxa</taxon>
    </lineage>
</organism>
<sequence>RIDDEGLNLRNCVHQLWCEFDSSVLKRSYNTYKLASRVFQLFVQCVFDRRKARVKEWIDVNTRALKSTEKVEGLLRSMEQQFEHVQRTCVNPCDMSCKECHFNCLLLGDHSKEEHNCLQLKHICKEKEEGKKANKQTLIKRAITVICVYMIYNNNNG</sequence>
<reference evidence="1 2" key="1">
    <citation type="journal article" date="2013" name="Curr. Biol.">
        <title>The Genome of the Foraminiferan Reticulomyxa filosa.</title>
        <authorList>
            <person name="Glockner G."/>
            <person name="Hulsmann N."/>
            <person name="Schleicher M."/>
            <person name="Noegel A.A."/>
            <person name="Eichinger L."/>
            <person name="Gallinger C."/>
            <person name="Pawlowski J."/>
            <person name="Sierra R."/>
            <person name="Euteneuer U."/>
            <person name="Pillet L."/>
            <person name="Moustafa A."/>
            <person name="Platzer M."/>
            <person name="Groth M."/>
            <person name="Szafranski K."/>
            <person name="Schliwa M."/>
        </authorList>
    </citation>
    <scope>NUCLEOTIDE SEQUENCE [LARGE SCALE GENOMIC DNA]</scope>
</reference>
<dbReference type="AlphaFoldDB" id="X6LE23"/>
<evidence type="ECO:0000313" key="1">
    <source>
        <dbReference type="EMBL" id="ETN98974.1"/>
    </source>
</evidence>
<proteinExistence type="predicted"/>
<dbReference type="Proteomes" id="UP000023152">
    <property type="component" value="Unassembled WGS sequence"/>
</dbReference>
<accession>X6LE23</accession>
<evidence type="ECO:0000313" key="2">
    <source>
        <dbReference type="Proteomes" id="UP000023152"/>
    </source>
</evidence>
<comment type="caution">
    <text evidence="1">The sequence shown here is derived from an EMBL/GenBank/DDBJ whole genome shotgun (WGS) entry which is preliminary data.</text>
</comment>
<feature type="non-terminal residue" evidence="1">
    <location>
        <position position="1"/>
    </location>
</feature>
<keyword evidence="2" id="KW-1185">Reference proteome</keyword>
<name>X6LE23_RETFI</name>